<dbReference type="EMBL" id="CP003181">
    <property type="protein sequence ID" value="AHJ63849.1"/>
    <property type="molecule type" value="Genomic_DNA"/>
</dbReference>
<gene>
    <name evidence="1" type="ORF">GbCGDNIH3_5050</name>
</gene>
<dbReference type="Proteomes" id="UP000019438">
    <property type="component" value="Chromosome"/>
</dbReference>
<evidence type="ECO:0000313" key="2">
    <source>
        <dbReference type="Proteomes" id="UP000019438"/>
    </source>
</evidence>
<evidence type="ECO:0000313" key="1">
    <source>
        <dbReference type="EMBL" id="AHJ63849.1"/>
    </source>
</evidence>
<organism evidence="1 2">
    <name type="scientific">Granulibacter bethesdensis</name>
    <dbReference type="NCBI Taxonomy" id="364410"/>
    <lineage>
        <taxon>Bacteria</taxon>
        <taxon>Pseudomonadati</taxon>
        <taxon>Pseudomonadota</taxon>
        <taxon>Alphaproteobacteria</taxon>
        <taxon>Acetobacterales</taxon>
        <taxon>Acetobacteraceae</taxon>
        <taxon>Granulibacter</taxon>
    </lineage>
</organism>
<dbReference type="AlphaFoldDB" id="A0AAN0VGP6"/>
<proteinExistence type="predicted"/>
<dbReference type="KEGG" id="gbc:GbCGDNIH3_5050"/>
<protein>
    <submittedName>
        <fullName evidence="1">Uncharacterized protein</fullName>
    </submittedName>
</protein>
<accession>A0AAN0VGP6</accession>
<sequence length="70" mass="7323">MIAMRTVRSTVSVSPEPVHLVISGLRPSIDFFFPCIALVGDRDVIASLRLCIPACATGVSTGSGLYDGGQ</sequence>
<reference evidence="2" key="1">
    <citation type="submission" date="2012-06" db="EMBL/GenBank/DDBJ databases">
        <title>Genome analysis of multiple Granulibacter bethesdensis isolates demonstrates substantial genome diversity.</title>
        <authorList>
            <person name="Greenberg D.E."/>
            <person name="Porcella S.F."/>
            <person name="Zarember K."/>
            <person name="Zelazny A.M."/>
            <person name="Bruno D."/>
            <person name="Martens C."/>
            <person name="Barbian K.D."/>
            <person name="Jaske E."/>
            <person name="Holland S.M."/>
        </authorList>
    </citation>
    <scope>NUCLEOTIDE SEQUENCE [LARGE SCALE GENOMIC DNA]</scope>
    <source>
        <strain evidence="2">CGDNIH3</strain>
    </source>
</reference>
<name>A0AAN0VGP6_9PROT</name>